<dbReference type="RefSeq" id="WP_274958701.1">
    <property type="nucleotide sequence ID" value="NZ_DYWQ01000047.1"/>
</dbReference>
<protein>
    <submittedName>
        <fullName evidence="1">Uncharacterized protein</fullName>
    </submittedName>
</protein>
<evidence type="ECO:0000313" key="2">
    <source>
        <dbReference type="Proteomes" id="UP000697330"/>
    </source>
</evidence>
<accession>A0A921KKI1</accession>
<sequence>MALYWPEQGVALEIVDDPLAEPFDRAAHPGVRVIQTTCDELADLDRCNRVMTRVARELGATPPPSTPGLLARRRALHERLMARRRATGEIPP</sequence>
<comment type="caution">
    <text evidence="1">The sequence shown here is derived from an EMBL/GenBank/DDBJ whole genome shotgun (WGS) entry which is preliminary data.</text>
</comment>
<gene>
    <name evidence="1" type="ORF">K8U72_02910</name>
</gene>
<organism evidence="1 2">
    <name type="scientific">Thermophilibacter provencensis</name>
    <dbReference type="NCBI Taxonomy" id="1852386"/>
    <lineage>
        <taxon>Bacteria</taxon>
        <taxon>Bacillati</taxon>
        <taxon>Actinomycetota</taxon>
        <taxon>Coriobacteriia</taxon>
        <taxon>Coriobacteriales</taxon>
        <taxon>Atopobiaceae</taxon>
        <taxon>Thermophilibacter</taxon>
    </lineage>
</organism>
<evidence type="ECO:0000313" key="1">
    <source>
        <dbReference type="EMBL" id="HJF44722.1"/>
    </source>
</evidence>
<reference evidence="1" key="1">
    <citation type="journal article" date="2021" name="PeerJ">
        <title>Extensive microbial diversity within the chicken gut microbiome revealed by metagenomics and culture.</title>
        <authorList>
            <person name="Gilroy R."/>
            <person name="Ravi A."/>
            <person name="Getino M."/>
            <person name="Pursley I."/>
            <person name="Horton D.L."/>
            <person name="Alikhan N.F."/>
            <person name="Baker D."/>
            <person name="Gharbi K."/>
            <person name="Hall N."/>
            <person name="Watson M."/>
            <person name="Adriaenssens E.M."/>
            <person name="Foster-Nyarko E."/>
            <person name="Jarju S."/>
            <person name="Secka A."/>
            <person name="Antonio M."/>
            <person name="Oren A."/>
            <person name="Chaudhuri R.R."/>
            <person name="La Ragione R."/>
            <person name="Hildebrand F."/>
            <person name="Pallen M.J."/>
        </authorList>
    </citation>
    <scope>NUCLEOTIDE SEQUENCE</scope>
    <source>
        <strain evidence="1">CHK124-7917</strain>
    </source>
</reference>
<dbReference type="EMBL" id="DYWQ01000047">
    <property type="protein sequence ID" value="HJF44722.1"/>
    <property type="molecule type" value="Genomic_DNA"/>
</dbReference>
<dbReference type="Proteomes" id="UP000697330">
    <property type="component" value="Unassembled WGS sequence"/>
</dbReference>
<proteinExistence type="predicted"/>
<name>A0A921KKI1_9ACTN</name>
<dbReference type="AlphaFoldDB" id="A0A921KKI1"/>
<reference evidence="1" key="2">
    <citation type="submission" date="2021-09" db="EMBL/GenBank/DDBJ databases">
        <authorList>
            <person name="Gilroy R."/>
        </authorList>
    </citation>
    <scope>NUCLEOTIDE SEQUENCE</scope>
    <source>
        <strain evidence="1">CHK124-7917</strain>
    </source>
</reference>